<dbReference type="InterPro" id="IPR011055">
    <property type="entry name" value="Dup_hybrid_motif"/>
</dbReference>
<sequence>MSKLLIKTSVITFGIAASLALTNTTSIALASSEEDLQNKKLNILENRSKVQDGLEQAEEELDNIKTEQDKINDEIKRLDMLITETNSKIRENDENIKNANIKIQKLNEEIKTLKERIKQREELLKERARSYQEIGTIYYLDVLIGSQSFSDFLDRAGAVTTIITADQDLIQQHMDDKKVLEDKENEAKDLLVKLENYGESQKKLKSELDIQKKNKDDIMQSLKDKEEDLENEKLSLEEQNSLLDSQKEAIEKAIKIESEKKTQVATKKENEAKSTSSSIKANTNVSKKTKGVWTTPAQGRLTSTLGERWNKFHAGIDIANSADVPIVAAADGVVSRSYYSTSYGNVVFISHSINGQVYTTVYAHMDSRVVKTGESVSKGQQVGIMGNTGQSFGQHLHFELHKGQWNASKSNAVNPLDYISI</sequence>
<gene>
    <name evidence="6" type="ORF">ABW02_23200</name>
    <name evidence="7" type="ORF">KD144_23235</name>
</gene>
<dbReference type="InterPro" id="IPR016047">
    <property type="entry name" value="M23ase_b-sheet_dom"/>
</dbReference>
<accession>A0A0J1I6J1</accession>
<evidence type="ECO:0000259" key="4">
    <source>
        <dbReference type="Pfam" id="PF01551"/>
    </source>
</evidence>
<dbReference type="SUPFAM" id="SSF51261">
    <property type="entry name" value="Duplicated hybrid motif"/>
    <property type="match status" value="1"/>
</dbReference>
<feature type="domain" description="Peptidoglycan hydrolase PcsB coiled-coil" evidence="5">
    <location>
        <begin position="110"/>
        <end position="183"/>
    </location>
</feature>
<feature type="chain" id="PRO_5005253009" evidence="3">
    <location>
        <begin position="31"/>
        <end position="421"/>
    </location>
</feature>
<dbReference type="Pfam" id="PF24568">
    <property type="entry name" value="CC_PcsB"/>
    <property type="match status" value="1"/>
</dbReference>
<dbReference type="GO" id="GO:0004222">
    <property type="term" value="F:metalloendopeptidase activity"/>
    <property type="evidence" value="ECO:0007669"/>
    <property type="project" value="TreeGrafter"/>
</dbReference>
<evidence type="ECO:0000256" key="3">
    <source>
        <dbReference type="SAM" id="SignalP"/>
    </source>
</evidence>
<organism evidence="6 8">
    <name type="scientific">Niallia circulans</name>
    <name type="common">Bacillus circulans</name>
    <dbReference type="NCBI Taxonomy" id="1397"/>
    <lineage>
        <taxon>Bacteria</taxon>
        <taxon>Bacillati</taxon>
        <taxon>Bacillota</taxon>
        <taxon>Bacilli</taxon>
        <taxon>Bacillales</taxon>
        <taxon>Bacillaceae</taxon>
        <taxon>Niallia</taxon>
    </lineage>
</organism>
<reference evidence="7" key="2">
    <citation type="submission" date="2021-04" db="EMBL/GenBank/DDBJ databases">
        <title>Genomic analysis of electroactive and textile dye degrading Bacillus circulans strain: DC10 isolated from constructed wetland-microbial fuel cells treating textile dye wastewaters.</title>
        <authorList>
            <person name="Patel D.U."/>
            <person name="Desai C.R."/>
        </authorList>
    </citation>
    <scope>NUCLEOTIDE SEQUENCE</scope>
    <source>
        <strain evidence="7">DC10</strain>
    </source>
</reference>
<dbReference type="EMBL" id="JAGTPX010000041">
    <property type="protein sequence ID" value="MBR8672452.1"/>
    <property type="molecule type" value="Genomic_DNA"/>
</dbReference>
<evidence type="ECO:0000256" key="1">
    <source>
        <dbReference type="ARBA" id="ARBA00022729"/>
    </source>
</evidence>
<dbReference type="Gene3D" id="6.10.250.3150">
    <property type="match status" value="1"/>
</dbReference>
<evidence type="ECO:0000259" key="5">
    <source>
        <dbReference type="Pfam" id="PF24568"/>
    </source>
</evidence>
<dbReference type="InterPro" id="IPR050570">
    <property type="entry name" value="Cell_wall_metabolism_enzyme"/>
</dbReference>
<dbReference type="InterPro" id="IPR057309">
    <property type="entry name" value="PcsB_CC"/>
</dbReference>
<keyword evidence="1 3" id="KW-0732">Signal</keyword>
<dbReference type="Gene3D" id="2.70.70.10">
    <property type="entry name" value="Glucose Permease (Domain IIA)"/>
    <property type="match status" value="1"/>
</dbReference>
<keyword evidence="8" id="KW-1185">Reference proteome</keyword>
<evidence type="ECO:0000256" key="2">
    <source>
        <dbReference type="SAM" id="Coils"/>
    </source>
</evidence>
<dbReference type="AlphaFoldDB" id="A0A0J1I6J1"/>
<name>A0A0J1I6J1_NIACI</name>
<keyword evidence="2" id="KW-0175">Coiled coil</keyword>
<dbReference type="Proteomes" id="UP000036045">
    <property type="component" value="Unassembled WGS sequence"/>
</dbReference>
<dbReference type="PANTHER" id="PTHR21666">
    <property type="entry name" value="PEPTIDASE-RELATED"/>
    <property type="match status" value="1"/>
</dbReference>
<feature type="coiled-coil region" evidence="2">
    <location>
        <begin position="40"/>
        <end position="134"/>
    </location>
</feature>
<proteinExistence type="predicted"/>
<evidence type="ECO:0000313" key="8">
    <source>
        <dbReference type="Proteomes" id="UP000036045"/>
    </source>
</evidence>
<dbReference type="PANTHER" id="PTHR21666:SF270">
    <property type="entry name" value="MUREIN HYDROLASE ACTIVATOR ENVC"/>
    <property type="match status" value="1"/>
</dbReference>
<reference evidence="6 8" key="1">
    <citation type="submission" date="2015-05" db="EMBL/GenBank/DDBJ databases">
        <title>Whole genome sequence and identification of bacterial endophytes from Costus igneus.</title>
        <authorList>
            <person name="Lee Y.P."/>
            <person name="Gan H.M."/>
            <person name="Eng W."/>
            <person name="Wheatley M.S."/>
            <person name="Caraballo A."/>
            <person name="Polter S."/>
            <person name="Savka M.A."/>
            <person name="Hudson A.O."/>
        </authorList>
    </citation>
    <scope>NUCLEOTIDE SEQUENCE [LARGE SCALE GENOMIC DNA]</scope>
    <source>
        <strain evidence="6 8">RIT379</strain>
    </source>
</reference>
<feature type="signal peptide" evidence="3">
    <location>
        <begin position="1"/>
        <end position="30"/>
    </location>
</feature>
<dbReference type="PATRIC" id="fig|1397.4.peg.3764"/>
<protein>
    <submittedName>
        <fullName evidence="6">Peptidase M23</fullName>
    </submittedName>
    <submittedName>
        <fullName evidence="7">Peptidoglycan DD-metalloendopeptidase family protein</fullName>
    </submittedName>
</protein>
<feature type="coiled-coil region" evidence="2">
    <location>
        <begin position="170"/>
        <end position="256"/>
    </location>
</feature>
<dbReference type="RefSeq" id="WP_047944573.1">
    <property type="nucleotide sequence ID" value="NZ_JAGTPX020000007.1"/>
</dbReference>
<dbReference type="EMBL" id="LDPH01000037">
    <property type="protein sequence ID" value="KLV21583.1"/>
    <property type="molecule type" value="Genomic_DNA"/>
</dbReference>
<evidence type="ECO:0000313" key="7">
    <source>
        <dbReference type="EMBL" id="MBR8672452.1"/>
    </source>
</evidence>
<dbReference type="CDD" id="cd12797">
    <property type="entry name" value="M23_peptidase"/>
    <property type="match status" value="1"/>
</dbReference>
<dbReference type="Pfam" id="PF01551">
    <property type="entry name" value="Peptidase_M23"/>
    <property type="match status" value="1"/>
</dbReference>
<dbReference type="OrthoDB" id="9805070at2"/>
<feature type="domain" description="M23ase beta-sheet core" evidence="4">
    <location>
        <begin position="311"/>
        <end position="409"/>
    </location>
</feature>
<evidence type="ECO:0000313" key="6">
    <source>
        <dbReference type="EMBL" id="KLV21583.1"/>
    </source>
</evidence>
<comment type="caution">
    <text evidence="6">The sequence shown here is derived from an EMBL/GenBank/DDBJ whole genome shotgun (WGS) entry which is preliminary data.</text>
</comment>